<evidence type="ECO:0000313" key="1">
    <source>
        <dbReference type="EMBL" id="CAD8634751.1"/>
    </source>
</evidence>
<sequence length="156" mass="17320">MNPCSETNATAKFLSASQELSTEPLITCKQMRGSMTSCADYNFKGMSILARSGLNRDRKVAFDVLDVMDFGVNGRSGFPSPTSANLVVRRSDSKDNRKRWNAEKIQSCRARPSSESLCQVLALHQPSLAVIVGRAQLGFENIDQNRSSRRKNFRQG</sequence>
<name>A0A7S0MBN9_9CRYP</name>
<dbReference type="EMBL" id="HBEZ01022432">
    <property type="protein sequence ID" value="CAD8634751.1"/>
    <property type="molecule type" value="Transcribed_RNA"/>
</dbReference>
<dbReference type="AlphaFoldDB" id="A0A7S0MBN9"/>
<gene>
    <name evidence="1" type="ORF">CCUR1050_LOCUS12432</name>
</gene>
<accession>A0A7S0MBN9</accession>
<reference evidence="1" key="1">
    <citation type="submission" date="2021-01" db="EMBL/GenBank/DDBJ databases">
        <authorList>
            <person name="Corre E."/>
            <person name="Pelletier E."/>
            <person name="Niang G."/>
            <person name="Scheremetjew M."/>
            <person name="Finn R."/>
            <person name="Kale V."/>
            <person name="Holt S."/>
            <person name="Cochrane G."/>
            <person name="Meng A."/>
            <person name="Brown T."/>
            <person name="Cohen L."/>
        </authorList>
    </citation>
    <scope>NUCLEOTIDE SEQUENCE</scope>
    <source>
        <strain evidence="1">CCAP979/52</strain>
    </source>
</reference>
<organism evidence="1">
    <name type="scientific">Cryptomonas curvata</name>
    <dbReference type="NCBI Taxonomy" id="233186"/>
    <lineage>
        <taxon>Eukaryota</taxon>
        <taxon>Cryptophyceae</taxon>
        <taxon>Cryptomonadales</taxon>
        <taxon>Cryptomonadaceae</taxon>
        <taxon>Cryptomonas</taxon>
    </lineage>
</organism>
<proteinExistence type="predicted"/>
<protein>
    <submittedName>
        <fullName evidence="1">Uncharacterized protein</fullName>
    </submittedName>
</protein>